<dbReference type="PANTHER" id="PTHR42811">
    <property type="entry name" value="SERINE ACETYLTRANSFERASE"/>
    <property type="match status" value="1"/>
</dbReference>
<evidence type="ECO:0000313" key="1">
    <source>
        <dbReference type="EMBL" id="MCW4138933.1"/>
    </source>
</evidence>
<dbReference type="SUPFAM" id="SSF51161">
    <property type="entry name" value="Trimeric LpxA-like enzymes"/>
    <property type="match status" value="1"/>
</dbReference>
<sequence length="223" mass="25417">MMKLQIPKQDIIIQLILQLESHFLLSNIEKSVISDYIDLALEKCESNFWASSNKYFKIDVGGHKNVRFNPYHSVQYMIFLYYLSHEIYVNTQNTILCDKIYYLNKIMNSVDLFYAIELPQKFGAEHPLGSVMGRAKYGDGFFFYQGCTVGGTDGKNGEIYYPVLGENVQMFANSSILGRCNVGNNVKIGAGTLIKNEDIPSDSIVFGQSPHLIIKKQKHEFEK</sequence>
<dbReference type="GO" id="GO:0016740">
    <property type="term" value="F:transferase activity"/>
    <property type="evidence" value="ECO:0007669"/>
    <property type="project" value="UniProtKB-KW"/>
</dbReference>
<dbReference type="Pfam" id="PF00132">
    <property type="entry name" value="Hexapep"/>
    <property type="match status" value="1"/>
</dbReference>
<comment type="caution">
    <text evidence="1">The sequence shown here is derived from an EMBL/GenBank/DDBJ whole genome shotgun (WGS) entry which is preliminary data.</text>
</comment>
<dbReference type="Proteomes" id="UP001208620">
    <property type="component" value="Unassembled WGS sequence"/>
</dbReference>
<dbReference type="Gene3D" id="2.160.10.10">
    <property type="entry name" value="Hexapeptide repeat proteins"/>
    <property type="match status" value="1"/>
</dbReference>
<dbReference type="AlphaFoldDB" id="A0AAW5UI23"/>
<protein>
    <submittedName>
        <fullName evidence="1">Transferase</fullName>
    </submittedName>
</protein>
<name>A0AAW5UI23_9BACT</name>
<reference evidence="1" key="1">
    <citation type="submission" date="2022-11" db="EMBL/GenBank/DDBJ databases">
        <title>Genomic repertoires linked with pathogenic potency of arthritogenic Prevotella copri isolated from the gut of rheumatoid arthritis patients.</title>
        <authorList>
            <person name="Nii T."/>
            <person name="Maeda Y."/>
            <person name="Motooka D."/>
            <person name="Naito M."/>
            <person name="Matsumoto Y."/>
            <person name="Ogawa T."/>
            <person name="Oguro-Igashira E."/>
            <person name="Kishikawa T."/>
            <person name="Yamashita M."/>
            <person name="Koizumi S."/>
            <person name="Kurakawa T."/>
            <person name="Okumura R."/>
            <person name="Kayama H."/>
            <person name="Murakami M."/>
            <person name="Sakaguchi T."/>
            <person name="Das B."/>
            <person name="Nakamura S."/>
            <person name="Okada Y."/>
            <person name="Kumanogoh A."/>
            <person name="Takeda K."/>
        </authorList>
    </citation>
    <scope>NUCLEOTIDE SEQUENCE</scope>
    <source>
        <strain evidence="1">H105_2-2</strain>
    </source>
</reference>
<dbReference type="EMBL" id="JAPDVD010000002">
    <property type="protein sequence ID" value="MCW4138933.1"/>
    <property type="molecule type" value="Genomic_DNA"/>
</dbReference>
<evidence type="ECO:0000313" key="2">
    <source>
        <dbReference type="Proteomes" id="UP001208620"/>
    </source>
</evidence>
<gene>
    <name evidence="1" type="ORF">ONT01_14385</name>
</gene>
<keyword evidence="1" id="KW-0808">Transferase</keyword>
<dbReference type="InterPro" id="IPR001451">
    <property type="entry name" value="Hexapep"/>
</dbReference>
<accession>A0AAW5UI23</accession>
<proteinExistence type="predicted"/>
<dbReference type="RefSeq" id="WP_264958577.1">
    <property type="nucleotide sequence ID" value="NZ_JAPDVC010000002.1"/>
</dbReference>
<organism evidence="1 2">
    <name type="scientific">Segatella copri</name>
    <dbReference type="NCBI Taxonomy" id="165179"/>
    <lineage>
        <taxon>Bacteria</taxon>
        <taxon>Pseudomonadati</taxon>
        <taxon>Bacteroidota</taxon>
        <taxon>Bacteroidia</taxon>
        <taxon>Bacteroidales</taxon>
        <taxon>Prevotellaceae</taxon>
        <taxon>Segatella</taxon>
    </lineage>
</organism>
<dbReference type="InterPro" id="IPR011004">
    <property type="entry name" value="Trimer_LpxA-like_sf"/>
</dbReference>